<dbReference type="RefSeq" id="XP_060324092.1">
    <property type="nucleotide sequence ID" value="XM_060466471.1"/>
</dbReference>
<evidence type="ECO:0000313" key="2">
    <source>
        <dbReference type="Proteomes" id="UP001175211"/>
    </source>
</evidence>
<evidence type="ECO:0000313" key="1">
    <source>
        <dbReference type="EMBL" id="KAK0441753.1"/>
    </source>
</evidence>
<dbReference type="Proteomes" id="UP001175211">
    <property type="component" value="Unassembled WGS sequence"/>
</dbReference>
<proteinExistence type="predicted"/>
<dbReference type="EMBL" id="JAUEPS010000067">
    <property type="protein sequence ID" value="KAK0441753.1"/>
    <property type="molecule type" value="Genomic_DNA"/>
</dbReference>
<feature type="non-terminal residue" evidence="1">
    <location>
        <position position="219"/>
    </location>
</feature>
<name>A0AA39MPR8_ARMTA</name>
<organism evidence="1 2">
    <name type="scientific">Armillaria tabescens</name>
    <name type="common">Ringless honey mushroom</name>
    <name type="synonym">Agaricus tabescens</name>
    <dbReference type="NCBI Taxonomy" id="1929756"/>
    <lineage>
        <taxon>Eukaryota</taxon>
        <taxon>Fungi</taxon>
        <taxon>Dikarya</taxon>
        <taxon>Basidiomycota</taxon>
        <taxon>Agaricomycotina</taxon>
        <taxon>Agaricomycetes</taxon>
        <taxon>Agaricomycetidae</taxon>
        <taxon>Agaricales</taxon>
        <taxon>Marasmiineae</taxon>
        <taxon>Physalacriaceae</taxon>
        <taxon>Desarmillaria</taxon>
    </lineage>
</organism>
<comment type="caution">
    <text evidence="1">The sequence shown here is derived from an EMBL/GenBank/DDBJ whole genome shotgun (WGS) entry which is preliminary data.</text>
</comment>
<dbReference type="AlphaFoldDB" id="A0AA39MPR8"/>
<gene>
    <name evidence="1" type="ORF">EV420DRAFT_1222370</name>
</gene>
<keyword evidence="2" id="KW-1185">Reference proteome</keyword>
<accession>A0AA39MPR8</accession>
<evidence type="ECO:0008006" key="3">
    <source>
        <dbReference type="Google" id="ProtNLM"/>
    </source>
</evidence>
<sequence length="219" mass="24729">MLHNSNLQGIHIPGSVNNLITKLFADDTTVYLSETDSFNTLQIILNKWCLASRAKFNISKTECVPIGTKEFRETFYKSRQLNSFDSKIPQNIHIVQDGEAVRSLGCWIGNHIKDATPWTSIIEKIDNSLVQWNKSHPTLEGHSYIIQLVIGNGTQFLTKVQGMPNHIEAILIKKIQNFMWNSTGSPPVSLETLYKPKDQGGKQLLDLHSRNKAITLMTL</sequence>
<protein>
    <recommendedName>
        <fullName evidence="3">Reverse transcriptase domain-containing protein</fullName>
    </recommendedName>
</protein>
<reference evidence="1" key="1">
    <citation type="submission" date="2023-06" db="EMBL/GenBank/DDBJ databases">
        <authorList>
            <consortium name="Lawrence Berkeley National Laboratory"/>
            <person name="Ahrendt S."/>
            <person name="Sahu N."/>
            <person name="Indic B."/>
            <person name="Wong-Bajracharya J."/>
            <person name="Merenyi Z."/>
            <person name="Ke H.-M."/>
            <person name="Monk M."/>
            <person name="Kocsube S."/>
            <person name="Drula E."/>
            <person name="Lipzen A."/>
            <person name="Balint B."/>
            <person name="Henrissat B."/>
            <person name="Andreopoulos B."/>
            <person name="Martin F.M."/>
            <person name="Harder C.B."/>
            <person name="Rigling D."/>
            <person name="Ford K.L."/>
            <person name="Foster G.D."/>
            <person name="Pangilinan J."/>
            <person name="Papanicolaou A."/>
            <person name="Barry K."/>
            <person name="LaButti K."/>
            <person name="Viragh M."/>
            <person name="Koriabine M."/>
            <person name="Yan M."/>
            <person name="Riley R."/>
            <person name="Champramary S."/>
            <person name="Plett K.L."/>
            <person name="Tsai I.J."/>
            <person name="Slot J."/>
            <person name="Sipos G."/>
            <person name="Plett J."/>
            <person name="Nagy L.G."/>
            <person name="Grigoriev I.V."/>
        </authorList>
    </citation>
    <scope>NUCLEOTIDE SEQUENCE</scope>
    <source>
        <strain evidence="1">CCBAS 213</strain>
    </source>
</reference>
<dbReference type="GeneID" id="85350019"/>